<evidence type="ECO:0000256" key="13">
    <source>
        <dbReference type="PROSITE-ProRule" id="PRU00358"/>
    </source>
</evidence>
<dbReference type="InterPro" id="IPR011011">
    <property type="entry name" value="Znf_FYVE_PHD"/>
</dbReference>
<dbReference type="RefSeq" id="XP_052746622.1">
    <property type="nucleotide sequence ID" value="XM_052890662.1"/>
</dbReference>
<evidence type="ECO:0000256" key="6">
    <source>
        <dbReference type="ARBA" id="ARBA00022771"/>
    </source>
</evidence>
<dbReference type="PROSITE" id="PS50089">
    <property type="entry name" value="ZF_RING_2"/>
    <property type="match status" value="1"/>
</dbReference>
<dbReference type="PANTHER" id="PTHR14140:SF45">
    <property type="entry name" value="RING-TYPE E3 UBIQUITIN TRANSFERASE"/>
    <property type="match status" value="1"/>
</dbReference>
<keyword evidence="8" id="KW-0862">Zinc</keyword>
<dbReference type="PROSITE" id="PS50016">
    <property type="entry name" value="ZF_PHD_2"/>
    <property type="match status" value="1"/>
</dbReference>
<keyword evidence="11" id="KW-0131">Cell cycle</keyword>
<evidence type="ECO:0000256" key="9">
    <source>
        <dbReference type="ARBA" id="ARBA00023125"/>
    </source>
</evidence>
<dbReference type="Gene3D" id="2.30.30.1150">
    <property type="match status" value="1"/>
</dbReference>
<name>A0ABM3M577_BICAN</name>
<gene>
    <name evidence="20" type="primary">LOC112043797</name>
</gene>
<evidence type="ECO:0000256" key="11">
    <source>
        <dbReference type="ARBA" id="ARBA00023306"/>
    </source>
</evidence>
<keyword evidence="9" id="KW-0238">DNA-binding</keyword>
<dbReference type="Gene3D" id="3.10.20.90">
    <property type="entry name" value="Phosphatidylinositol 3-kinase Catalytic Subunit, Chain A, domain 1"/>
    <property type="match status" value="1"/>
</dbReference>
<feature type="domain" description="RING-type" evidence="17">
    <location>
        <begin position="705"/>
        <end position="745"/>
    </location>
</feature>
<evidence type="ECO:0000256" key="1">
    <source>
        <dbReference type="ARBA" id="ARBA00000900"/>
    </source>
</evidence>
<dbReference type="Gene3D" id="2.30.280.10">
    <property type="entry name" value="SRA-YDG"/>
    <property type="match status" value="1"/>
</dbReference>
<evidence type="ECO:0000256" key="14">
    <source>
        <dbReference type="SAM" id="MobiDB-lite"/>
    </source>
</evidence>
<feature type="domain" description="Ubiquitin-like" evidence="16">
    <location>
        <begin position="1"/>
        <end position="73"/>
    </location>
</feature>
<dbReference type="PANTHER" id="PTHR14140">
    <property type="entry name" value="E3 UBIQUITIN-PROTEIN LIGASE UHRF-RELATED"/>
    <property type="match status" value="1"/>
</dbReference>
<dbReference type="Pfam" id="PF02182">
    <property type="entry name" value="SAD_SRA"/>
    <property type="match status" value="1"/>
</dbReference>
<dbReference type="InterPro" id="IPR013083">
    <property type="entry name" value="Znf_RING/FYVE/PHD"/>
</dbReference>
<dbReference type="InterPro" id="IPR018957">
    <property type="entry name" value="Znf_C3HC4_RING-type"/>
</dbReference>
<evidence type="ECO:0000313" key="20">
    <source>
        <dbReference type="RefSeq" id="XP_052746622.1"/>
    </source>
</evidence>
<keyword evidence="10 13" id="KW-0539">Nucleus</keyword>
<evidence type="ECO:0000256" key="4">
    <source>
        <dbReference type="ARBA" id="ARBA00022679"/>
    </source>
</evidence>
<dbReference type="InterPro" id="IPR003105">
    <property type="entry name" value="SRA_YDG"/>
</dbReference>
<dbReference type="CDD" id="cd20388">
    <property type="entry name" value="Tudor_UHRF_rpt2"/>
    <property type="match status" value="1"/>
</dbReference>
<protein>
    <recommendedName>
        <fullName evidence="3">RING-type E3 ubiquitin transferase</fullName>
        <ecNumber evidence="3">2.3.2.27</ecNumber>
    </recommendedName>
</protein>
<dbReference type="SMART" id="SM00184">
    <property type="entry name" value="RING"/>
    <property type="match status" value="2"/>
</dbReference>
<dbReference type="InterPro" id="IPR021991">
    <property type="entry name" value="TTD_dom"/>
</dbReference>
<dbReference type="Pfam" id="PF00097">
    <property type="entry name" value="zf-C3HC4"/>
    <property type="match status" value="1"/>
</dbReference>
<keyword evidence="19" id="KW-1185">Reference proteome</keyword>
<dbReference type="Gene3D" id="3.30.40.10">
    <property type="entry name" value="Zinc/RING finger domain, C3HC4 (zinc finger)"/>
    <property type="match status" value="1"/>
</dbReference>
<dbReference type="SMART" id="SM00466">
    <property type="entry name" value="SRA"/>
    <property type="match status" value="1"/>
</dbReference>
<keyword evidence="7" id="KW-0833">Ubl conjugation pathway</keyword>
<comment type="catalytic activity">
    <reaction evidence="1">
        <text>S-ubiquitinyl-[E2 ubiquitin-conjugating enzyme]-L-cysteine + [acceptor protein]-L-lysine = [E2 ubiquitin-conjugating enzyme]-L-cysteine + N(6)-ubiquitinyl-[acceptor protein]-L-lysine.</text>
        <dbReference type="EC" id="2.3.2.27"/>
    </reaction>
</comment>
<feature type="compositionally biased region" description="Polar residues" evidence="14">
    <location>
        <begin position="651"/>
        <end position="662"/>
    </location>
</feature>
<dbReference type="SMART" id="SM00249">
    <property type="entry name" value="PHD"/>
    <property type="match status" value="1"/>
</dbReference>
<evidence type="ECO:0000256" key="3">
    <source>
        <dbReference type="ARBA" id="ARBA00012483"/>
    </source>
</evidence>
<dbReference type="SUPFAM" id="SSF88697">
    <property type="entry name" value="PUA domain-like"/>
    <property type="match status" value="1"/>
</dbReference>
<reference evidence="20" key="1">
    <citation type="submission" date="2025-08" db="UniProtKB">
        <authorList>
            <consortium name="RefSeq"/>
        </authorList>
    </citation>
    <scope>IDENTIFICATION</scope>
</reference>
<dbReference type="PROSITE" id="PS00518">
    <property type="entry name" value="ZF_RING_1"/>
    <property type="match status" value="1"/>
</dbReference>
<evidence type="ECO:0000256" key="7">
    <source>
        <dbReference type="ARBA" id="ARBA00022786"/>
    </source>
</evidence>
<dbReference type="InterPro" id="IPR015947">
    <property type="entry name" value="PUA-like_sf"/>
</dbReference>
<dbReference type="SUPFAM" id="SSF54236">
    <property type="entry name" value="Ubiquitin-like"/>
    <property type="match status" value="1"/>
</dbReference>
<dbReference type="InterPro" id="IPR001841">
    <property type="entry name" value="Znf_RING"/>
</dbReference>
<dbReference type="InterPro" id="IPR000626">
    <property type="entry name" value="Ubiquitin-like_dom"/>
</dbReference>
<feature type="domain" description="PHD-type" evidence="15">
    <location>
        <begin position="297"/>
        <end position="347"/>
    </location>
</feature>
<evidence type="ECO:0000259" key="17">
    <source>
        <dbReference type="PROSITE" id="PS50089"/>
    </source>
</evidence>
<dbReference type="PROSITE" id="PS51015">
    <property type="entry name" value="YDG"/>
    <property type="match status" value="1"/>
</dbReference>
<evidence type="ECO:0000256" key="2">
    <source>
        <dbReference type="ARBA" id="ARBA00004906"/>
    </source>
</evidence>
<dbReference type="InterPro" id="IPR036987">
    <property type="entry name" value="SRA-YDG_sf"/>
</dbReference>
<evidence type="ECO:0000256" key="10">
    <source>
        <dbReference type="ARBA" id="ARBA00023242"/>
    </source>
</evidence>
<dbReference type="InterPro" id="IPR001965">
    <property type="entry name" value="Znf_PHD"/>
</dbReference>
<dbReference type="InterPro" id="IPR029071">
    <property type="entry name" value="Ubiquitin-like_domsf"/>
</dbReference>
<accession>A0ABM3M577</accession>
<comment type="subcellular location">
    <subcellularLocation>
        <location evidence="13">Nucleus</location>
    </subcellularLocation>
</comment>
<keyword evidence="4" id="KW-0808">Transferase</keyword>
<evidence type="ECO:0000259" key="16">
    <source>
        <dbReference type="PROSITE" id="PS50053"/>
    </source>
</evidence>
<dbReference type="EC" id="2.3.2.27" evidence="3"/>
<dbReference type="InterPro" id="IPR017907">
    <property type="entry name" value="Znf_RING_CS"/>
</dbReference>
<evidence type="ECO:0000256" key="12">
    <source>
        <dbReference type="PROSITE-ProRule" id="PRU00175"/>
    </source>
</evidence>
<sequence length="775" mass="87557">MYVKVRFVGHPDVVLPVDSKLTKIEEFRLVLMEKFKVQPERQNLFYSGKLLEDGYTFYDYNIRLNNVIQLIEKSLLSEKKNSDATTKNVEEEESNEEIEYEDATSTLYKVGDLVDARQSEGYWLEGKITRIVFDPTKDNVPTNKLDVEEISNYNILYQVSLDNNPDDHIFCKPSEIRPLARKVINPSDLKTGQIVMINFNLDQPGEVGYWYDFKVEQILKIKRTYSLIGTLYLGLESIPQNNTKVQVKDKIFDIEKPVPLQERSQEYLNKTSNAPQKRSSPFLCDKCLDDCDVDCKYCGCYTCAGKESPNEILLCDECEHGFHMKCLVPPLTVVPTDDWYCRDCKRDVTEVVAPGAAQQAKKARAGTSRDWGRGMACMGRTKDSDMPADHFGPMPGIEVGMSWLYRIQVSETGLHRPSVAGIHGRANVGAFSIVLSGGYEDDVDNGNQFTYTGSGGRDLSGNKRTAGQSCDQEFSRSNQALACNCAAPLNAKGANAGAKWRDGKPVRVLRSVKMLKVSKYAPKEGIRYDGIYKVVKYYPEKGLAGFQVYKYHLRRDDPNPAPWERKAKQYPIEYPDGYLEAKMKKDAGKPMLKAFLTTDDAEVSKLSDSLDNTLSSIDNTDSYKSRKRKRSANDEMKENNGKSKPGAEKASGSTLKKSQENLVLTKDEQNSINMDQKNAKLWQECLKINESRTKFIEQVQQVFRCIICQGLAVSPVTTTCLHNFCQNCIKRAFKVTDSKSCPYCRQSLADFEITKNTHLMGALRILLPGYDATQK</sequence>
<evidence type="ECO:0000256" key="8">
    <source>
        <dbReference type="ARBA" id="ARBA00022833"/>
    </source>
</evidence>
<keyword evidence="6 12" id="KW-0863">Zinc-finger</keyword>
<dbReference type="Pfam" id="PF12148">
    <property type="entry name" value="TTD"/>
    <property type="match status" value="1"/>
</dbReference>
<dbReference type="InterPro" id="IPR019787">
    <property type="entry name" value="Znf_PHD-finger"/>
</dbReference>
<organism evidence="19 20">
    <name type="scientific">Bicyclus anynana</name>
    <name type="common">Squinting bush brown butterfly</name>
    <dbReference type="NCBI Taxonomy" id="110368"/>
    <lineage>
        <taxon>Eukaryota</taxon>
        <taxon>Metazoa</taxon>
        <taxon>Ecdysozoa</taxon>
        <taxon>Arthropoda</taxon>
        <taxon>Hexapoda</taxon>
        <taxon>Insecta</taxon>
        <taxon>Pterygota</taxon>
        <taxon>Neoptera</taxon>
        <taxon>Endopterygota</taxon>
        <taxon>Lepidoptera</taxon>
        <taxon>Glossata</taxon>
        <taxon>Ditrysia</taxon>
        <taxon>Papilionoidea</taxon>
        <taxon>Nymphalidae</taxon>
        <taxon>Satyrinae</taxon>
        <taxon>Satyrini</taxon>
        <taxon>Mycalesina</taxon>
        <taxon>Bicyclus</taxon>
    </lineage>
</organism>
<comment type="pathway">
    <text evidence="2">Protein modification; protein ubiquitination.</text>
</comment>
<evidence type="ECO:0000313" key="19">
    <source>
        <dbReference type="Proteomes" id="UP001652582"/>
    </source>
</evidence>
<dbReference type="GeneID" id="112043797"/>
<dbReference type="Gene3D" id="2.30.30.140">
    <property type="match status" value="1"/>
</dbReference>
<dbReference type="Proteomes" id="UP001652582">
    <property type="component" value="Chromosome Z"/>
</dbReference>
<feature type="compositionally biased region" description="Basic and acidic residues" evidence="14">
    <location>
        <begin position="631"/>
        <end position="647"/>
    </location>
</feature>
<dbReference type="Pfam" id="PF00240">
    <property type="entry name" value="ubiquitin"/>
    <property type="match status" value="1"/>
</dbReference>
<dbReference type="SUPFAM" id="SSF57850">
    <property type="entry name" value="RING/U-box"/>
    <property type="match status" value="1"/>
</dbReference>
<evidence type="ECO:0000256" key="5">
    <source>
        <dbReference type="ARBA" id="ARBA00022723"/>
    </source>
</evidence>
<keyword evidence="5" id="KW-0479">Metal-binding</keyword>
<feature type="domain" description="YDG" evidence="18">
    <location>
        <begin position="392"/>
        <end position="555"/>
    </location>
</feature>
<dbReference type="SUPFAM" id="SSF57903">
    <property type="entry name" value="FYVE/PHD zinc finger"/>
    <property type="match status" value="1"/>
</dbReference>
<dbReference type="InterPro" id="IPR045134">
    <property type="entry name" value="UHRF1/2-like"/>
</dbReference>
<evidence type="ECO:0000259" key="18">
    <source>
        <dbReference type="PROSITE" id="PS51015"/>
    </source>
</evidence>
<dbReference type="PROSITE" id="PS50053">
    <property type="entry name" value="UBIQUITIN_2"/>
    <property type="match status" value="1"/>
</dbReference>
<evidence type="ECO:0000259" key="15">
    <source>
        <dbReference type="PROSITE" id="PS50016"/>
    </source>
</evidence>
<proteinExistence type="predicted"/>
<feature type="region of interest" description="Disordered" evidence="14">
    <location>
        <begin position="617"/>
        <end position="666"/>
    </location>
</feature>
<dbReference type="Pfam" id="PF00628">
    <property type="entry name" value="PHD"/>
    <property type="match status" value="1"/>
</dbReference>